<feature type="compositionally biased region" description="Low complexity" evidence="1">
    <location>
        <begin position="94"/>
        <end position="110"/>
    </location>
</feature>
<comment type="caution">
    <text evidence="2">The sequence shown here is derived from an EMBL/GenBank/DDBJ whole genome shotgun (WGS) entry which is preliminary data.</text>
</comment>
<gene>
    <name evidence="2" type="ORF">PVAP13_1NG177100</name>
</gene>
<organism evidence="2 3">
    <name type="scientific">Panicum virgatum</name>
    <name type="common">Blackwell switchgrass</name>
    <dbReference type="NCBI Taxonomy" id="38727"/>
    <lineage>
        <taxon>Eukaryota</taxon>
        <taxon>Viridiplantae</taxon>
        <taxon>Streptophyta</taxon>
        <taxon>Embryophyta</taxon>
        <taxon>Tracheophyta</taxon>
        <taxon>Spermatophyta</taxon>
        <taxon>Magnoliopsida</taxon>
        <taxon>Liliopsida</taxon>
        <taxon>Poales</taxon>
        <taxon>Poaceae</taxon>
        <taxon>PACMAD clade</taxon>
        <taxon>Panicoideae</taxon>
        <taxon>Panicodae</taxon>
        <taxon>Paniceae</taxon>
        <taxon>Panicinae</taxon>
        <taxon>Panicum</taxon>
        <taxon>Panicum sect. Hiantes</taxon>
    </lineage>
</organism>
<keyword evidence="3" id="KW-1185">Reference proteome</keyword>
<feature type="region of interest" description="Disordered" evidence="1">
    <location>
        <begin position="11"/>
        <end position="31"/>
    </location>
</feature>
<reference evidence="2" key="1">
    <citation type="submission" date="2020-05" db="EMBL/GenBank/DDBJ databases">
        <title>WGS assembly of Panicum virgatum.</title>
        <authorList>
            <person name="Lovell J.T."/>
            <person name="Jenkins J."/>
            <person name="Shu S."/>
            <person name="Juenger T.E."/>
            <person name="Schmutz J."/>
        </authorList>
    </citation>
    <scope>NUCLEOTIDE SEQUENCE</scope>
    <source>
        <strain evidence="2">AP13</strain>
    </source>
</reference>
<evidence type="ECO:0000313" key="3">
    <source>
        <dbReference type="Proteomes" id="UP000823388"/>
    </source>
</evidence>
<dbReference type="AlphaFoldDB" id="A0A8T0WRF9"/>
<accession>A0A8T0WRF9</accession>
<evidence type="ECO:0000313" key="2">
    <source>
        <dbReference type="EMBL" id="KAG2650450.1"/>
    </source>
</evidence>
<feature type="region of interest" description="Disordered" evidence="1">
    <location>
        <begin position="58"/>
        <end position="110"/>
    </location>
</feature>
<feature type="region of interest" description="Disordered" evidence="1">
    <location>
        <begin position="126"/>
        <end position="155"/>
    </location>
</feature>
<feature type="compositionally biased region" description="Pro residues" evidence="1">
    <location>
        <begin position="80"/>
        <end position="93"/>
    </location>
</feature>
<name>A0A8T0WRF9_PANVG</name>
<protein>
    <submittedName>
        <fullName evidence="2">Uncharacterized protein</fullName>
    </submittedName>
</protein>
<sequence>MMPRHQCCRWRWWPPTPPRRRGPPRGWRGGCRVLDDVAKRDLGGLGEAADEVEHLTAVPRDGLRLRRRAPPGGRVRPSRHPPPSSGPPSPNPCPGAHRSAPSRPAARAQAVVAAALLRIAAAGHPAHPYQLTPPDQGSQRGGREQPWSCLVQSRP</sequence>
<dbReference type="EMBL" id="CM029038">
    <property type="protein sequence ID" value="KAG2650450.1"/>
    <property type="molecule type" value="Genomic_DNA"/>
</dbReference>
<dbReference type="Proteomes" id="UP000823388">
    <property type="component" value="Chromosome 1N"/>
</dbReference>
<proteinExistence type="predicted"/>
<evidence type="ECO:0000256" key="1">
    <source>
        <dbReference type="SAM" id="MobiDB-lite"/>
    </source>
</evidence>